<dbReference type="Proteomes" id="UP000664277">
    <property type="component" value="Unassembled WGS sequence"/>
</dbReference>
<keyword evidence="2" id="KW-0472">Membrane</keyword>
<protein>
    <submittedName>
        <fullName evidence="3">DUF58 domain-containing protein</fullName>
    </submittedName>
</protein>
<dbReference type="AlphaFoldDB" id="A0A8J7PHB5"/>
<keyword evidence="2" id="KW-1133">Transmembrane helix</keyword>
<sequence length="496" mass="55608">MKFTFKFDRDAAELDLILETRFFVIVFLFLALYIFGSETGNLWAYMLAAVALAAVVLGVLLPLAQVLETKVFFNLPSEAVARERLNLRVKVTRKEWWGYLAKFLPIKWLLVQIKLVRLGEKENMLRPIMVEHLTSEAWVVAQTPRLRRGVYTLEAIEIFSCYPFGLAWWNKRSKLTDKFAAELAAGLEVQDKDKLYSGSTTRAIDGSRSSLPQMTVYPRINSIDGNFLFRLRATGDSALFFSSSRPIAALTSASVRSLREFRSGDSPRFIHWPSSAKTGKLMIREFESEGLPGFDVLLDLTSDWKNEDQFELAVSITLSLLQLGYKLGGAPELFVIPSLDEDHEKLPEILTDLPPIARGIGWSSQILARVEALSLQDSEYRAKVPQVGFSDTMALLTVRPSENIDQEQEEDAPKDRASEERANRQVDLWVLSRAYLEADSTLLSAKRQAAAPIPLHAMGSGDRRSEGTAPAAAGEKPARYGRILASLSEFEELSHL</sequence>
<gene>
    <name evidence="3" type="ORF">J0M35_13740</name>
</gene>
<keyword evidence="2" id="KW-0812">Transmembrane</keyword>
<feature type="transmembrane region" description="Helical" evidence="2">
    <location>
        <begin position="42"/>
        <end position="64"/>
    </location>
</feature>
<proteinExistence type="predicted"/>
<organism evidence="3 4">
    <name type="scientific">Candidatus Obscuribacter phosphatis</name>
    <dbReference type="NCBI Taxonomy" id="1906157"/>
    <lineage>
        <taxon>Bacteria</taxon>
        <taxon>Bacillati</taxon>
        <taxon>Candidatus Melainabacteria</taxon>
        <taxon>Candidatus Obscuribacterales</taxon>
        <taxon>Candidatus Obscuribacteraceae</taxon>
        <taxon>Candidatus Obscuribacter</taxon>
    </lineage>
</organism>
<name>A0A8J7PHB5_9BACT</name>
<feature type="transmembrane region" description="Helical" evidence="2">
    <location>
        <begin position="16"/>
        <end position="36"/>
    </location>
</feature>
<comment type="caution">
    <text evidence="3">The sequence shown here is derived from an EMBL/GenBank/DDBJ whole genome shotgun (WGS) entry which is preliminary data.</text>
</comment>
<evidence type="ECO:0000256" key="1">
    <source>
        <dbReference type="SAM" id="MobiDB-lite"/>
    </source>
</evidence>
<evidence type="ECO:0000313" key="3">
    <source>
        <dbReference type="EMBL" id="MBN8661422.1"/>
    </source>
</evidence>
<evidence type="ECO:0000256" key="2">
    <source>
        <dbReference type="SAM" id="Phobius"/>
    </source>
</evidence>
<dbReference type="PANTHER" id="PTHR34351">
    <property type="entry name" value="SLR1927 PROTEIN-RELATED"/>
    <property type="match status" value="1"/>
</dbReference>
<accession>A0A8J7PHB5</accession>
<evidence type="ECO:0000313" key="4">
    <source>
        <dbReference type="Proteomes" id="UP000664277"/>
    </source>
</evidence>
<dbReference type="PANTHER" id="PTHR34351:SF2">
    <property type="entry name" value="DUF58 DOMAIN-CONTAINING PROTEIN"/>
    <property type="match status" value="1"/>
</dbReference>
<feature type="region of interest" description="Disordered" evidence="1">
    <location>
        <begin position="400"/>
        <end position="420"/>
    </location>
</feature>
<feature type="region of interest" description="Disordered" evidence="1">
    <location>
        <begin position="454"/>
        <end position="478"/>
    </location>
</feature>
<dbReference type="EMBL" id="JAFLCK010000020">
    <property type="protein sequence ID" value="MBN8661422.1"/>
    <property type="molecule type" value="Genomic_DNA"/>
</dbReference>
<feature type="compositionally biased region" description="Basic and acidic residues" evidence="1">
    <location>
        <begin position="411"/>
        <end position="420"/>
    </location>
</feature>
<reference evidence="3" key="1">
    <citation type="submission" date="2021-02" db="EMBL/GenBank/DDBJ databases">
        <title>Genome-Resolved Metagenomics of a Microbial Community Performing Photosynthetic Biological Nutrient Removal.</title>
        <authorList>
            <person name="Mcdaniel E.A."/>
        </authorList>
    </citation>
    <scope>NUCLEOTIDE SEQUENCE</scope>
    <source>
        <strain evidence="3">UWPOB_OBS1</strain>
    </source>
</reference>